<evidence type="ECO:0000256" key="1">
    <source>
        <dbReference type="SAM" id="MobiDB-lite"/>
    </source>
</evidence>
<dbReference type="RefSeq" id="WP_330161908.1">
    <property type="nucleotide sequence ID" value="NZ_BAAAJA010000003.1"/>
</dbReference>
<organism evidence="2 3">
    <name type="scientific">Nocardiopsis tropica</name>
    <dbReference type="NCBI Taxonomy" id="109330"/>
    <lineage>
        <taxon>Bacteria</taxon>
        <taxon>Bacillati</taxon>
        <taxon>Actinomycetota</taxon>
        <taxon>Actinomycetes</taxon>
        <taxon>Streptosporangiales</taxon>
        <taxon>Nocardiopsidaceae</taxon>
        <taxon>Nocardiopsis</taxon>
    </lineage>
</organism>
<feature type="region of interest" description="Disordered" evidence="1">
    <location>
        <begin position="56"/>
        <end position="77"/>
    </location>
</feature>
<evidence type="ECO:0000313" key="2">
    <source>
        <dbReference type="EMBL" id="MEE2055117.1"/>
    </source>
</evidence>
<protein>
    <submittedName>
        <fullName evidence="2">Uncharacterized protein</fullName>
    </submittedName>
</protein>
<dbReference type="Proteomes" id="UP001348641">
    <property type="component" value="Unassembled WGS sequence"/>
</dbReference>
<gene>
    <name evidence="2" type="ORF">Q8A49_31925</name>
</gene>
<name>A0ABU7L1B8_9ACTN</name>
<accession>A0ABU7L1B8</accession>
<feature type="region of interest" description="Disordered" evidence="1">
    <location>
        <begin position="204"/>
        <end position="223"/>
    </location>
</feature>
<proteinExistence type="predicted"/>
<reference evidence="2 3" key="1">
    <citation type="submission" date="2023-07" db="EMBL/GenBank/DDBJ databases">
        <authorList>
            <person name="Girao M."/>
            <person name="Carvalho M.F."/>
        </authorList>
    </citation>
    <scope>NUCLEOTIDE SEQUENCE [LARGE SCALE GENOMIC DNA]</scope>
    <source>
        <strain evidence="2 3">66/93</strain>
    </source>
</reference>
<sequence>MTAPPRPGADYGRISAASDEDLAAELLALTPTHEGRDPGQLRDWARTALAFGRELADTAGAGPDGPGGAGAEVTDRATGGLRPGEVLLAEYLHRAAGDRVIVYADALDYARGVAEAAGWGRDYPRAALRGAALAHEEAHRMLHRGHGRELRRRLGHTALRLGPLRVRGHVVGADEIAAHAYAGRRGALRRSPLALTAAIAATLAHRGTDQHGPGPRTTSGDRP</sequence>
<evidence type="ECO:0000313" key="3">
    <source>
        <dbReference type="Proteomes" id="UP001348641"/>
    </source>
</evidence>
<dbReference type="EMBL" id="JAUUCC010000150">
    <property type="protein sequence ID" value="MEE2055117.1"/>
    <property type="molecule type" value="Genomic_DNA"/>
</dbReference>
<comment type="caution">
    <text evidence="2">The sequence shown here is derived from an EMBL/GenBank/DDBJ whole genome shotgun (WGS) entry which is preliminary data.</text>
</comment>